<reference evidence="2" key="1">
    <citation type="submission" date="2015-06" db="EMBL/GenBank/DDBJ databases">
        <title>Expansion of signal transduction pathways in fungi by whole-genome duplication.</title>
        <authorList>
            <consortium name="DOE Joint Genome Institute"/>
            <person name="Corrochano L.M."/>
            <person name="Kuo A."/>
            <person name="Marcet-Houben M."/>
            <person name="Polaino S."/>
            <person name="Salamov A."/>
            <person name="Villalobos J.M."/>
            <person name="Alvarez M.I."/>
            <person name="Avalos J."/>
            <person name="Benito E.P."/>
            <person name="Benoit I."/>
            <person name="Burger G."/>
            <person name="Camino L.P."/>
            <person name="Canovas D."/>
            <person name="Cerda-Olmedo E."/>
            <person name="Cheng J.-F."/>
            <person name="Dominguez A."/>
            <person name="Elias M."/>
            <person name="Eslava A.P."/>
            <person name="Glaser F."/>
            <person name="Grimwood J."/>
            <person name="Gutierrez G."/>
            <person name="Heitman J."/>
            <person name="Henrissat B."/>
            <person name="Iturriaga E.A."/>
            <person name="Lang B.F."/>
            <person name="Lavin J.L."/>
            <person name="Lee S."/>
            <person name="Li W."/>
            <person name="Lindquist E."/>
            <person name="Lopez-Garcia S."/>
            <person name="Luque E.M."/>
            <person name="Marcos A.T."/>
            <person name="Martin J."/>
            <person name="McCluskey K."/>
            <person name="Medina H.R."/>
            <person name="Miralles-Duran A."/>
            <person name="Miyazaki A."/>
            <person name="Munoz-Torres E."/>
            <person name="Oguiza J.A."/>
            <person name="Ohm R."/>
            <person name="Olmedo M."/>
            <person name="Orejas M."/>
            <person name="Ortiz-Castellanos L."/>
            <person name="Pisabarro A.G."/>
            <person name="Rodriguez-Romero J."/>
            <person name="Ruiz-Herrera J."/>
            <person name="Ruiz-Vazquez R."/>
            <person name="Sanz C."/>
            <person name="Schackwitz W."/>
            <person name="Schmutz J."/>
            <person name="Shahriari M."/>
            <person name="Shelest E."/>
            <person name="Silva-Franco F."/>
            <person name="Soanes D."/>
            <person name="Syed K."/>
            <person name="Tagua V.G."/>
            <person name="Talbot N.J."/>
            <person name="Thon M."/>
            <person name="De vries R.P."/>
            <person name="Wiebenga A."/>
            <person name="Yadav J.S."/>
            <person name="Braun E.L."/>
            <person name="Baker S."/>
            <person name="Garre V."/>
            <person name="Horwitz B."/>
            <person name="Torres-Martinez S."/>
            <person name="Idnurm A."/>
            <person name="Herrera-Estrella A."/>
            <person name="Gabaldon T."/>
            <person name="Grigoriev I.V."/>
        </authorList>
    </citation>
    <scope>NUCLEOTIDE SEQUENCE [LARGE SCALE GENOMIC DNA]</scope>
    <source>
        <strain evidence="2">NRRL 1555(-)</strain>
    </source>
</reference>
<dbReference type="GeneID" id="28995395"/>
<sequence>MSNRRISPLRHQNTRMRAVKRSELATTTNIACTPGTVSLAVTAPNTELDVGQRDSILELLELTNEKIDSLSSEINKISRWMNNVETGVRLSNETNAYLKKAVNDIIDAQTTLNSATTSNMTNRNTISVRDHASLIEKDTTVSDINLSGKRYPKISELIHGYIRNPNFTSLDRTKVAENNERVGWSLTNNFKDEYNNALAVRLVNYLRIQKDAVEVPTSDLIRIIKNHFRNQVREFRSSPSKKTSWQSSSRRRSRKKALYDRCVLTYQIYKTNIDTLMKIPDCGRVLLRTVMSDGESDEEGKLQVYRPSWRSDKLQAVINTVDDFSIVRLKKKGNSLLEQNCSTRTESIPASLAVTLPEWAISME</sequence>
<dbReference type="AlphaFoldDB" id="A0A162VAD2"/>
<accession>A0A162VAD2</accession>
<organism evidence="1 2">
    <name type="scientific">Phycomyces blakesleeanus (strain ATCC 8743b / DSM 1359 / FGSC 10004 / NBRC 33097 / NRRL 1555)</name>
    <dbReference type="NCBI Taxonomy" id="763407"/>
    <lineage>
        <taxon>Eukaryota</taxon>
        <taxon>Fungi</taxon>
        <taxon>Fungi incertae sedis</taxon>
        <taxon>Mucoromycota</taxon>
        <taxon>Mucoromycotina</taxon>
        <taxon>Mucoromycetes</taxon>
        <taxon>Mucorales</taxon>
        <taxon>Phycomycetaceae</taxon>
        <taxon>Phycomyces</taxon>
    </lineage>
</organism>
<dbReference type="Proteomes" id="UP000077315">
    <property type="component" value="Unassembled WGS sequence"/>
</dbReference>
<protein>
    <recommendedName>
        <fullName evidence="3">Homeodomain-like DNA binding domain-containing transcription factor</fullName>
    </recommendedName>
</protein>
<evidence type="ECO:0000313" key="2">
    <source>
        <dbReference type="Proteomes" id="UP000077315"/>
    </source>
</evidence>
<name>A0A162VAD2_PHYB8</name>
<evidence type="ECO:0008006" key="3">
    <source>
        <dbReference type="Google" id="ProtNLM"/>
    </source>
</evidence>
<dbReference type="RefSeq" id="XP_018299242.1">
    <property type="nucleotide sequence ID" value="XM_018434489.1"/>
</dbReference>
<keyword evidence="2" id="KW-1185">Reference proteome</keyword>
<dbReference type="InParanoid" id="A0A162VAD2"/>
<evidence type="ECO:0000313" key="1">
    <source>
        <dbReference type="EMBL" id="OAD81202.1"/>
    </source>
</evidence>
<gene>
    <name evidence="1" type="ORF">PHYBLDRAFT_161826</name>
</gene>
<dbReference type="VEuPathDB" id="FungiDB:PHYBLDRAFT_161826"/>
<proteinExistence type="predicted"/>
<dbReference type="EMBL" id="KV440971">
    <property type="protein sequence ID" value="OAD81202.1"/>
    <property type="molecule type" value="Genomic_DNA"/>
</dbReference>